<dbReference type="Proteomes" id="UP000762676">
    <property type="component" value="Unassembled WGS sequence"/>
</dbReference>
<dbReference type="AlphaFoldDB" id="A0AAV4HJQ5"/>
<feature type="region of interest" description="Disordered" evidence="1">
    <location>
        <begin position="1"/>
        <end position="27"/>
    </location>
</feature>
<accession>A0AAV4HJQ5</accession>
<dbReference type="InterPro" id="IPR036691">
    <property type="entry name" value="Endo/exonu/phosph_ase_sf"/>
</dbReference>
<dbReference type="SUPFAM" id="SSF56219">
    <property type="entry name" value="DNase I-like"/>
    <property type="match status" value="1"/>
</dbReference>
<evidence type="ECO:0000256" key="1">
    <source>
        <dbReference type="SAM" id="MobiDB-lite"/>
    </source>
</evidence>
<evidence type="ECO:0008006" key="4">
    <source>
        <dbReference type="Google" id="ProtNLM"/>
    </source>
</evidence>
<feature type="compositionally biased region" description="Polar residues" evidence="1">
    <location>
        <begin position="1"/>
        <end position="10"/>
    </location>
</feature>
<gene>
    <name evidence="2" type="ORF">ElyMa_002756900</name>
</gene>
<dbReference type="Gene3D" id="3.60.10.10">
    <property type="entry name" value="Endonuclease/exonuclease/phosphatase"/>
    <property type="match status" value="1"/>
</dbReference>
<organism evidence="2 3">
    <name type="scientific">Elysia marginata</name>
    <dbReference type="NCBI Taxonomy" id="1093978"/>
    <lineage>
        <taxon>Eukaryota</taxon>
        <taxon>Metazoa</taxon>
        <taxon>Spiralia</taxon>
        <taxon>Lophotrochozoa</taxon>
        <taxon>Mollusca</taxon>
        <taxon>Gastropoda</taxon>
        <taxon>Heterobranchia</taxon>
        <taxon>Euthyneura</taxon>
        <taxon>Panpulmonata</taxon>
        <taxon>Sacoglossa</taxon>
        <taxon>Placobranchoidea</taxon>
        <taxon>Plakobranchidae</taxon>
        <taxon>Elysia</taxon>
    </lineage>
</organism>
<evidence type="ECO:0000313" key="3">
    <source>
        <dbReference type="Proteomes" id="UP000762676"/>
    </source>
</evidence>
<name>A0AAV4HJQ5_9GAST</name>
<dbReference type="EMBL" id="BMAT01005657">
    <property type="protein sequence ID" value="GFR97904.1"/>
    <property type="molecule type" value="Genomic_DNA"/>
</dbReference>
<comment type="caution">
    <text evidence="2">The sequence shown here is derived from an EMBL/GenBank/DDBJ whole genome shotgun (WGS) entry which is preliminary data.</text>
</comment>
<protein>
    <recommendedName>
        <fullName evidence="4">Endonuclease/exonuclease/phosphatase domain-containing protein</fullName>
    </recommendedName>
</protein>
<sequence>MYPRITFNTTSKHRRYQTFKQDSQDGPKGGVITLVKNDITASEIKVNTRDRAEMIGTELHFKDKNITIYNCHCLPGKDHALHATNISDQCIVVGDFNSHSPS</sequence>
<reference evidence="2 3" key="1">
    <citation type="journal article" date="2021" name="Elife">
        <title>Chloroplast acquisition without the gene transfer in kleptoplastic sea slugs, Plakobranchus ocellatus.</title>
        <authorList>
            <person name="Maeda T."/>
            <person name="Takahashi S."/>
            <person name="Yoshida T."/>
            <person name="Shimamura S."/>
            <person name="Takaki Y."/>
            <person name="Nagai Y."/>
            <person name="Toyoda A."/>
            <person name="Suzuki Y."/>
            <person name="Arimoto A."/>
            <person name="Ishii H."/>
            <person name="Satoh N."/>
            <person name="Nishiyama T."/>
            <person name="Hasebe M."/>
            <person name="Maruyama T."/>
            <person name="Minagawa J."/>
            <person name="Obokata J."/>
            <person name="Shigenobu S."/>
        </authorList>
    </citation>
    <scope>NUCLEOTIDE SEQUENCE [LARGE SCALE GENOMIC DNA]</scope>
</reference>
<proteinExistence type="predicted"/>
<evidence type="ECO:0000313" key="2">
    <source>
        <dbReference type="EMBL" id="GFR97904.1"/>
    </source>
</evidence>
<keyword evidence="3" id="KW-1185">Reference proteome</keyword>